<protein>
    <submittedName>
        <fullName evidence="1">Uncharacterized protein</fullName>
    </submittedName>
</protein>
<gene>
    <name evidence="1" type="ORF">J3D65DRAFT_605182</name>
</gene>
<organism evidence="1 2">
    <name type="scientific">Phyllosticta citribraziliensis</name>
    <dbReference type="NCBI Taxonomy" id="989973"/>
    <lineage>
        <taxon>Eukaryota</taxon>
        <taxon>Fungi</taxon>
        <taxon>Dikarya</taxon>
        <taxon>Ascomycota</taxon>
        <taxon>Pezizomycotina</taxon>
        <taxon>Dothideomycetes</taxon>
        <taxon>Dothideomycetes incertae sedis</taxon>
        <taxon>Botryosphaeriales</taxon>
        <taxon>Phyllostictaceae</taxon>
        <taxon>Phyllosticta</taxon>
    </lineage>
</organism>
<dbReference type="EMBL" id="JBBPEH010000009">
    <property type="protein sequence ID" value="KAK7534172.1"/>
    <property type="molecule type" value="Genomic_DNA"/>
</dbReference>
<sequence length="112" mass="12288">MSVVDTTAALLFSAASRLLPPLGDDPMANAVSSNEVVNTKAMTLASRARIGWKLDFSALPPSAQPHLTHFTVNMLIHFLTRSLPRTYPLTPSQVHHARYFRSSAGRQDALFL</sequence>
<evidence type="ECO:0000313" key="1">
    <source>
        <dbReference type="EMBL" id="KAK7534172.1"/>
    </source>
</evidence>
<keyword evidence="2" id="KW-1185">Reference proteome</keyword>
<accession>A0ABR1LG45</accession>
<proteinExistence type="predicted"/>
<evidence type="ECO:0000313" key="2">
    <source>
        <dbReference type="Proteomes" id="UP001360953"/>
    </source>
</evidence>
<reference evidence="1 2" key="1">
    <citation type="submission" date="2024-04" db="EMBL/GenBank/DDBJ databases">
        <title>Phyllosticta paracitricarpa is synonymous to the EU quarantine fungus P. citricarpa based on phylogenomic analyses.</title>
        <authorList>
            <consortium name="Lawrence Berkeley National Laboratory"/>
            <person name="Van ingen-buijs V.A."/>
            <person name="Van westerhoven A.C."/>
            <person name="Haridas S."/>
            <person name="Skiadas P."/>
            <person name="Martin F."/>
            <person name="Groenewald J.Z."/>
            <person name="Crous P.W."/>
            <person name="Seidl M.F."/>
        </authorList>
    </citation>
    <scope>NUCLEOTIDE SEQUENCE [LARGE SCALE GENOMIC DNA]</scope>
    <source>
        <strain evidence="1 2">CPC 17464</strain>
    </source>
</reference>
<name>A0ABR1LG45_9PEZI</name>
<comment type="caution">
    <text evidence="1">The sequence shown here is derived from an EMBL/GenBank/DDBJ whole genome shotgun (WGS) entry which is preliminary data.</text>
</comment>
<dbReference type="Proteomes" id="UP001360953">
    <property type="component" value="Unassembled WGS sequence"/>
</dbReference>
<dbReference type="RefSeq" id="XP_066653211.1">
    <property type="nucleotide sequence ID" value="XM_066798335.1"/>
</dbReference>
<dbReference type="GeneID" id="92031241"/>